<name>A0ABT4EHU5_PAEAL</name>
<protein>
    <submittedName>
        <fullName evidence="1">Response regulator transcription factor</fullName>
    </submittedName>
</protein>
<evidence type="ECO:0000313" key="2">
    <source>
        <dbReference type="Proteomes" id="UP001527090"/>
    </source>
</evidence>
<sequence length="32" mass="3814">MHSGKFLVVDDDWKMGNLVRIYLKKDGYELNE</sequence>
<accession>A0ABT4EHU5</accession>
<dbReference type="RefSeq" id="WP_139170687.1">
    <property type="nucleotide sequence ID" value="NZ_JAMDLY010000031.1"/>
</dbReference>
<keyword evidence="2" id="KW-1185">Reference proteome</keyword>
<reference evidence="1 2" key="1">
    <citation type="submission" date="2022-05" db="EMBL/GenBank/DDBJ databases">
        <title>Genome Sequencing of Bee-Associated Microbes.</title>
        <authorList>
            <person name="Dunlap C."/>
        </authorList>
    </citation>
    <scope>NUCLEOTIDE SEQUENCE [LARGE SCALE GENOMIC DNA]</scope>
    <source>
        <strain evidence="1 2">NRRL NRS-750</strain>
    </source>
</reference>
<evidence type="ECO:0000313" key="1">
    <source>
        <dbReference type="EMBL" id="MCY9533324.1"/>
    </source>
</evidence>
<comment type="caution">
    <text evidence="1">The sequence shown here is derived from an EMBL/GenBank/DDBJ whole genome shotgun (WGS) entry which is preliminary data.</text>
</comment>
<organism evidence="1 2">
    <name type="scientific">Paenibacillus alvei</name>
    <name type="common">Bacillus alvei</name>
    <dbReference type="NCBI Taxonomy" id="44250"/>
    <lineage>
        <taxon>Bacteria</taxon>
        <taxon>Bacillati</taxon>
        <taxon>Bacillota</taxon>
        <taxon>Bacilli</taxon>
        <taxon>Bacillales</taxon>
        <taxon>Paenibacillaceae</taxon>
        <taxon>Paenibacillus</taxon>
    </lineage>
</organism>
<dbReference type="EMBL" id="JAMDLY010000031">
    <property type="protein sequence ID" value="MCY9533324.1"/>
    <property type="molecule type" value="Genomic_DNA"/>
</dbReference>
<gene>
    <name evidence="1" type="ORF">M5X04_28905</name>
</gene>
<dbReference type="Proteomes" id="UP001527090">
    <property type="component" value="Unassembled WGS sequence"/>
</dbReference>
<proteinExistence type="predicted"/>